<keyword evidence="7" id="KW-0539">Nucleus</keyword>
<accession>A0A6J0B3K6</accession>
<dbReference type="GO" id="GO:0003677">
    <property type="term" value="F:DNA binding"/>
    <property type="evidence" value="ECO:0007669"/>
    <property type="project" value="UniProtKB-UniRule"/>
</dbReference>
<dbReference type="FunCoup" id="A0A6J0B3K6">
    <property type="interactions" value="84"/>
</dbReference>
<dbReference type="InterPro" id="IPR051839">
    <property type="entry name" value="RD_transcriptional_regulator"/>
</dbReference>
<keyword evidence="10" id="KW-1185">Reference proteome</keyword>
<dbReference type="SUPFAM" id="SSF46689">
    <property type="entry name" value="Homeodomain-like"/>
    <property type="match status" value="1"/>
</dbReference>
<evidence type="ECO:0000313" key="11">
    <source>
        <dbReference type="RefSeq" id="XP_015509674.2"/>
    </source>
</evidence>
<feature type="compositionally biased region" description="Polar residues" evidence="8">
    <location>
        <begin position="365"/>
        <end position="377"/>
    </location>
</feature>
<dbReference type="InterPro" id="IPR007889">
    <property type="entry name" value="HTH_Psq"/>
</dbReference>
<feature type="region of interest" description="Disordered" evidence="8">
    <location>
        <begin position="63"/>
        <end position="105"/>
    </location>
</feature>
<dbReference type="Pfam" id="PF04218">
    <property type="entry name" value="CENP-B_N"/>
    <property type="match status" value="1"/>
</dbReference>
<evidence type="ECO:0000256" key="5">
    <source>
        <dbReference type="ARBA" id="ARBA00023125"/>
    </source>
</evidence>
<dbReference type="GO" id="GO:0005634">
    <property type="term" value="C:nucleus"/>
    <property type="evidence" value="ECO:0007669"/>
    <property type="project" value="UniProtKB-SubCell"/>
</dbReference>
<keyword evidence="3" id="KW-0597">Phosphoprotein</keyword>
<feature type="region of interest" description="Disordered" evidence="8">
    <location>
        <begin position="199"/>
        <end position="270"/>
    </location>
</feature>
<dbReference type="InterPro" id="IPR009057">
    <property type="entry name" value="Homeodomain-like_sf"/>
</dbReference>
<evidence type="ECO:0000256" key="3">
    <source>
        <dbReference type="ARBA" id="ARBA00022553"/>
    </source>
</evidence>
<comment type="subcellular location">
    <subcellularLocation>
        <location evidence="1 7">Nucleus</location>
    </subcellularLocation>
</comment>
<evidence type="ECO:0000256" key="1">
    <source>
        <dbReference type="ARBA" id="ARBA00004123"/>
    </source>
</evidence>
<organism evidence="11">
    <name type="scientific">Neodiprion lecontei</name>
    <name type="common">Redheaded pine sawfly</name>
    <dbReference type="NCBI Taxonomy" id="441921"/>
    <lineage>
        <taxon>Eukaryota</taxon>
        <taxon>Metazoa</taxon>
        <taxon>Ecdysozoa</taxon>
        <taxon>Arthropoda</taxon>
        <taxon>Hexapoda</taxon>
        <taxon>Insecta</taxon>
        <taxon>Pterygota</taxon>
        <taxon>Neoptera</taxon>
        <taxon>Endopterygota</taxon>
        <taxon>Hymenoptera</taxon>
        <taxon>Tenthredinoidea</taxon>
        <taxon>Diprionidae</taxon>
        <taxon>Diprioninae</taxon>
        <taxon>Neodiprion</taxon>
    </lineage>
</organism>
<name>A0A6J0B3K6_NEOLC</name>
<dbReference type="KEGG" id="nlo:107216870"/>
<feature type="compositionally biased region" description="Low complexity" evidence="8">
    <location>
        <begin position="75"/>
        <end position="91"/>
    </location>
</feature>
<feature type="domain" description="HTH psq-type" evidence="9">
    <location>
        <begin position="8"/>
        <end position="59"/>
    </location>
</feature>
<feature type="compositionally biased region" description="Polar residues" evidence="8">
    <location>
        <begin position="203"/>
        <end position="212"/>
    </location>
</feature>
<dbReference type="AlphaFoldDB" id="A0A6J0B3K6"/>
<evidence type="ECO:0000256" key="6">
    <source>
        <dbReference type="ARBA" id="ARBA00023163"/>
    </source>
</evidence>
<dbReference type="OrthoDB" id="6624814at2759"/>
<evidence type="ECO:0000256" key="2">
    <source>
        <dbReference type="ARBA" id="ARBA00022473"/>
    </source>
</evidence>
<evidence type="ECO:0000256" key="4">
    <source>
        <dbReference type="ARBA" id="ARBA00023015"/>
    </source>
</evidence>
<reference evidence="11" key="1">
    <citation type="submission" date="2025-08" db="UniProtKB">
        <authorList>
            <consortium name="RefSeq"/>
        </authorList>
    </citation>
    <scope>IDENTIFICATION</scope>
    <source>
        <tissue evidence="11">Thorax and Abdomen</tissue>
    </source>
</reference>
<keyword evidence="4" id="KW-0805">Transcription regulation</keyword>
<evidence type="ECO:0000259" key="9">
    <source>
        <dbReference type="PROSITE" id="PS50960"/>
    </source>
</evidence>
<sequence length="438" mass="46669">MRGDSAVRPGKRPMRALSPSEKMEAIQRVHDGESKASVARDIGVPESTLRGWCKSEHKIRGMARNSCTPDSDAHSPASTSVNVTNSSVPGNSEDEGCSAKRKKNETDGASLMEQLDVGKLNGAQSKIGYAALMAGLAAIRPDVSGPMLLRQLGLLSTATGAIGKNLLQVPCSGGMQNSTVVGLVENGLQYTRSALINKKRHSSSAAAPSQLHTVGKSGSGNSMPPAAEAPFAPAPASPRKTDDDCENPDEVKNAGDSAISNGGNGGAAAPAKNVDEALWEWLKQQQQLLGQQSLVFNPVGSQEFAGSWFWKWYKHYGYPHTALIPGAVANSPAETKGLLDLIFLNNATSSGNNTSATEDGDGEENLTQNSQVQQPNGETDDAQLPMEEAIGHGERFLAWLEGCSEPCVSQMQIMQFRYLLNNLKMCSKPRSALKRRRK</sequence>
<feature type="region of interest" description="Disordered" evidence="8">
    <location>
        <begin position="350"/>
        <end position="380"/>
    </location>
</feature>
<dbReference type="InParanoid" id="A0A6J0B3K6"/>
<gene>
    <name evidence="11" type="primary">LOC107216870</name>
</gene>
<dbReference type="InterPro" id="IPR036388">
    <property type="entry name" value="WH-like_DNA-bd_sf"/>
</dbReference>
<protein>
    <submittedName>
        <fullName evidence="11">Protein distal antenna</fullName>
    </submittedName>
</protein>
<proteinExistence type="predicted"/>
<dbReference type="GO" id="GO:0048749">
    <property type="term" value="P:compound eye development"/>
    <property type="evidence" value="ECO:0007669"/>
    <property type="project" value="UniProtKB-ARBA"/>
</dbReference>
<evidence type="ECO:0000313" key="10">
    <source>
        <dbReference type="Proteomes" id="UP000829291"/>
    </source>
</evidence>
<dbReference type="GO" id="GO:0021556">
    <property type="term" value="P:central nervous system formation"/>
    <property type="evidence" value="ECO:0007669"/>
    <property type="project" value="UniProtKB-ARBA"/>
</dbReference>
<keyword evidence="5 7" id="KW-0238">DNA-binding</keyword>
<keyword evidence="2" id="KW-0217">Developmental protein</keyword>
<evidence type="ECO:0000256" key="7">
    <source>
        <dbReference type="PROSITE-ProRule" id="PRU00320"/>
    </source>
</evidence>
<feature type="region of interest" description="Disordered" evidence="8">
    <location>
        <begin position="1"/>
        <end position="41"/>
    </location>
</feature>
<dbReference type="RefSeq" id="XP_015509674.2">
    <property type="nucleotide sequence ID" value="XM_015654188.2"/>
</dbReference>
<dbReference type="GO" id="GO:0003700">
    <property type="term" value="F:DNA-binding transcription factor activity"/>
    <property type="evidence" value="ECO:0007669"/>
    <property type="project" value="UniProtKB-ARBA"/>
</dbReference>
<dbReference type="GO" id="GO:0007469">
    <property type="term" value="P:antennal development"/>
    <property type="evidence" value="ECO:0007669"/>
    <property type="project" value="UniProtKB-ARBA"/>
</dbReference>
<dbReference type="PANTHER" id="PTHR33215">
    <property type="entry name" value="PROTEIN DISTAL ANTENNA"/>
    <property type="match status" value="1"/>
</dbReference>
<dbReference type="PROSITE" id="PS50960">
    <property type="entry name" value="HTH_PSQ"/>
    <property type="match status" value="1"/>
</dbReference>
<dbReference type="GeneID" id="107216870"/>
<feature type="compositionally biased region" description="Basic and acidic residues" evidence="8">
    <location>
        <begin position="21"/>
        <end position="34"/>
    </location>
</feature>
<dbReference type="GO" id="GO:0007379">
    <property type="term" value="P:segment specification"/>
    <property type="evidence" value="ECO:0007669"/>
    <property type="project" value="UniProtKB-ARBA"/>
</dbReference>
<feature type="DNA-binding region" description="H-T-H motif" evidence="7">
    <location>
        <begin position="35"/>
        <end position="55"/>
    </location>
</feature>
<evidence type="ECO:0000256" key="8">
    <source>
        <dbReference type="SAM" id="MobiDB-lite"/>
    </source>
</evidence>
<dbReference type="PANTHER" id="PTHR33215:SF13">
    <property type="entry name" value="PROTEIN DISTAL ANTENNA"/>
    <property type="match status" value="1"/>
</dbReference>
<keyword evidence="6" id="KW-0804">Transcription</keyword>
<dbReference type="Gene3D" id="1.10.10.10">
    <property type="entry name" value="Winged helix-like DNA-binding domain superfamily/Winged helix DNA-binding domain"/>
    <property type="match status" value="1"/>
</dbReference>
<dbReference type="Proteomes" id="UP000829291">
    <property type="component" value="Chromosome 7"/>
</dbReference>